<dbReference type="SUPFAM" id="SSF54427">
    <property type="entry name" value="NTF2-like"/>
    <property type="match status" value="1"/>
</dbReference>
<keyword evidence="1" id="KW-0614">Plasmid</keyword>
<organism evidence="1 2">
    <name type="scientific">Agrobacterium tumefaciens</name>
    <dbReference type="NCBI Taxonomy" id="358"/>
    <lineage>
        <taxon>Bacteria</taxon>
        <taxon>Pseudomonadati</taxon>
        <taxon>Pseudomonadota</taxon>
        <taxon>Alphaproteobacteria</taxon>
        <taxon>Hyphomicrobiales</taxon>
        <taxon>Rhizobiaceae</taxon>
        <taxon>Rhizobium/Agrobacterium group</taxon>
        <taxon>Agrobacterium</taxon>
        <taxon>Agrobacterium tumefaciens complex</taxon>
    </lineage>
</organism>
<evidence type="ECO:0000313" key="1">
    <source>
        <dbReference type="EMBL" id="QTG16950.1"/>
    </source>
</evidence>
<protein>
    <submittedName>
        <fullName evidence="1">Nuclear transport factor 2 family protein</fullName>
    </submittedName>
</protein>
<proteinExistence type="predicted"/>
<dbReference type="RefSeq" id="WP_333722746.1">
    <property type="nucleotide sequence ID" value="NZ_CP049219.1"/>
</dbReference>
<sequence>MDEKHEQLMADHLALIWNQHDEMLRLKAIQSIYASDIVMYDMEDEVLHGHQAVNQKVTSLLSSFPAGHSINQIKPSVYQNNVGKLEWGVGLKGAEPILTGTDIVFFEDGKVKSFYVFVNGAE</sequence>
<dbReference type="Gene3D" id="3.10.450.50">
    <property type="match status" value="1"/>
</dbReference>
<name>A0AAJ4TDD5_AGRTU</name>
<accession>A0AAJ4TDD5</accession>
<dbReference type="InterPro" id="IPR032710">
    <property type="entry name" value="NTF2-like_dom_sf"/>
</dbReference>
<geneLocation type="plasmid" evidence="1 2">
    <name>pQ15_94_2</name>
</geneLocation>
<dbReference type="Proteomes" id="UP000663946">
    <property type="component" value="Plasmid pQ15_94_2"/>
</dbReference>
<dbReference type="AlphaFoldDB" id="A0AAJ4TDD5"/>
<evidence type="ECO:0000313" key="2">
    <source>
        <dbReference type="Proteomes" id="UP000663946"/>
    </source>
</evidence>
<reference evidence="1" key="1">
    <citation type="submission" date="2020-02" db="EMBL/GenBank/DDBJ databases">
        <title>Unexpected conservation and global transmission of agrobacterial virulence plasmids.</title>
        <authorList>
            <person name="Weisberg A.J."/>
            <person name="Davis E.W. II"/>
            <person name="Tabima J.R."/>
            <person name="Belcher M.S."/>
            <person name="Miller M."/>
            <person name="Kuo C.-H."/>
            <person name="Loper J.E."/>
            <person name="Grunwald N.J."/>
            <person name="Putnam M.L."/>
            <person name="Chang J.H."/>
        </authorList>
    </citation>
    <scope>NUCLEOTIDE SEQUENCE</scope>
    <source>
        <strain evidence="1">Q15/94</strain>
        <plasmid evidence="1">pQ15_94_2</plasmid>
    </source>
</reference>
<gene>
    <name evidence="1" type="ORF">G6M86_26990</name>
</gene>
<dbReference type="EMBL" id="CP049219">
    <property type="protein sequence ID" value="QTG16950.1"/>
    <property type="molecule type" value="Genomic_DNA"/>
</dbReference>